<feature type="region of interest" description="Disordered" evidence="1">
    <location>
        <begin position="56"/>
        <end position="89"/>
    </location>
</feature>
<evidence type="ECO:0000256" key="1">
    <source>
        <dbReference type="SAM" id="MobiDB-lite"/>
    </source>
</evidence>
<dbReference type="Proteomes" id="UP000183413">
    <property type="component" value="Unassembled WGS sequence"/>
</dbReference>
<evidence type="ECO:0000313" key="3">
    <source>
        <dbReference type="Proteomes" id="UP000183413"/>
    </source>
</evidence>
<accession>A0A1I5GHS9</accession>
<name>A0A1I5GHS9_9ACTN</name>
<feature type="region of interest" description="Disordered" evidence="1">
    <location>
        <begin position="1"/>
        <end position="37"/>
    </location>
</feature>
<gene>
    <name evidence="2" type="ORF">SAMN04489713_105210</name>
</gene>
<sequence>MRAAKPASPGFSNRRPLLGPDRSGAMTPQHHPVQTIGRLPGAAGLTLERRADHIVSGELDVSSTPSLRERPHVALQAADRAAEKSGITT</sequence>
<protein>
    <submittedName>
        <fullName evidence="2">Uncharacterized protein</fullName>
    </submittedName>
</protein>
<dbReference type="AlphaFoldDB" id="A0A1I5GHS9"/>
<dbReference type="EMBL" id="FOVH01000005">
    <property type="protein sequence ID" value="SFO35483.1"/>
    <property type="molecule type" value="Genomic_DNA"/>
</dbReference>
<keyword evidence="3" id="KW-1185">Reference proteome</keyword>
<reference evidence="2 3" key="1">
    <citation type="submission" date="2016-10" db="EMBL/GenBank/DDBJ databases">
        <authorList>
            <person name="de Groot N.N."/>
        </authorList>
    </citation>
    <scope>NUCLEOTIDE SEQUENCE [LARGE SCALE GENOMIC DNA]</scope>
    <source>
        <strain evidence="2 3">DSM 43067</strain>
    </source>
</reference>
<dbReference type="STRING" id="1993.SAMN04489713_105210"/>
<proteinExistence type="predicted"/>
<organism evidence="2 3">
    <name type="scientific">Actinomadura madurae</name>
    <dbReference type="NCBI Taxonomy" id="1993"/>
    <lineage>
        <taxon>Bacteria</taxon>
        <taxon>Bacillati</taxon>
        <taxon>Actinomycetota</taxon>
        <taxon>Actinomycetes</taxon>
        <taxon>Streptosporangiales</taxon>
        <taxon>Thermomonosporaceae</taxon>
        <taxon>Actinomadura</taxon>
    </lineage>
</organism>
<dbReference type="InParanoid" id="A0A1I5GHS9"/>
<evidence type="ECO:0000313" key="2">
    <source>
        <dbReference type="EMBL" id="SFO35483.1"/>
    </source>
</evidence>